<evidence type="ECO:0000256" key="1">
    <source>
        <dbReference type="SAM" id="MobiDB-lite"/>
    </source>
</evidence>
<gene>
    <name evidence="2" type="ORF">AAL_01403</name>
</gene>
<comment type="caution">
    <text evidence="2">The sequence shown here is derived from an EMBL/GenBank/DDBJ whole genome shotgun (WGS) entry which is preliminary data.</text>
</comment>
<organism evidence="2 3">
    <name type="scientific">Moelleriella libera RCEF 2490</name>
    <dbReference type="NCBI Taxonomy" id="1081109"/>
    <lineage>
        <taxon>Eukaryota</taxon>
        <taxon>Fungi</taxon>
        <taxon>Dikarya</taxon>
        <taxon>Ascomycota</taxon>
        <taxon>Pezizomycotina</taxon>
        <taxon>Sordariomycetes</taxon>
        <taxon>Hypocreomycetidae</taxon>
        <taxon>Hypocreales</taxon>
        <taxon>Clavicipitaceae</taxon>
        <taxon>Moelleriella</taxon>
    </lineage>
</organism>
<accession>A0A166U554</accession>
<feature type="region of interest" description="Disordered" evidence="1">
    <location>
        <begin position="82"/>
        <end position="157"/>
    </location>
</feature>
<feature type="compositionally biased region" description="Polar residues" evidence="1">
    <location>
        <begin position="432"/>
        <end position="449"/>
    </location>
</feature>
<evidence type="ECO:0000313" key="2">
    <source>
        <dbReference type="EMBL" id="OAA32071.1"/>
    </source>
</evidence>
<feature type="compositionally biased region" description="Polar residues" evidence="1">
    <location>
        <begin position="236"/>
        <end position="251"/>
    </location>
</feature>
<feature type="region of interest" description="Disordered" evidence="1">
    <location>
        <begin position="232"/>
        <end position="269"/>
    </location>
</feature>
<dbReference type="EMBL" id="AZGY01000002">
    <property type="protein sequence ID" value="OAA32071.1"/>
    <property type="molecule type" value="Genomic_DNA"/>
</dbReference>
<protein>
    <submittedName>
        <fullName evidence="2">Uncharacterized protein</fullName>
    </submittedName>
</protein>
<feature type="region of interest" description="Disordered" evidence="1">
    <location>
        <begin position="475"/>
        <end position="508"/>
    </location>
</feature>
<name>A0A166U554_9HYPO</name>
<proteinExistence type="predicted"/>
<sequence>MVEAQTYLASVIPPSNTFSQDRHCLSDGTTPVLSIQSALPPYSGVTAFTVAAQCDPLLLTPTSSMGSPPLIHDPRLTDHYCESSQSTLLQEQTPPRNPNMYHQQHSWSTSPFELSSHQSETNSPMQATGHLGSSDVISERRTPAPPEPYMGNYGVSDPSISHHGSPYYMSQSPFAHHSTMMVRPSHHSLGLDRSVVLAAPHLHNGHREIMSRRTRLQSPDAIYIKPESALDGSEARSLSVSPSATPGNTSSHRLKKRPAKKSNKKANAREEHLNCYGEEVAPTLKDHCPDEERLIFESRWHFREKRGHDMWNHIQSDFAQKFKRSHGKEMLQMKFRRARSRYILWLRKDCPPQEEILRRAWEKVERDRYQSILECFWKMGGSRNMRINASDIEVKVVNDLKLEEGLYLDSHQHAGMGLRRRRKVPLRKRVSGNASGNQEAAESTGFESSQVDHDAVVDQVHQLRDLQGLRASEDDDINAAMWDSEGPTKHDDASPHRPYGHAGGRGNF</sequence>
<reference evidence="2 3" key="1">
    <citation type="journal article" date="2016" name="Genome Biol. Evol.">
        <title>Divergent and convergent evolution of fungal pathogenicity.</title>
        <authorList>
            <person name="Shang Y."/>
            <person name="Xiao G."/>
            <person name="Zheng P."/>
            <person name="Cen K."/>
            <person name="Zhan S."/>
            <person name="Wang C."/>
        </authorList>
    </citation>
    <scope>NUCLEOTIDE SEQUENCE [LARGE SCALE GENOMIC DNA]</scope>
    <source>
        <strain evidence="2 3">RCEF 2490</strain>
    </source>
</reference>
<feature type="compositionally biased region" description="Basic residues" evidence="1">
    <location>
        <begin position="252"/>
        <end position="266"/>
    </location>
</feature>
<dbReference type="STRING" id="1081109.A0A166U554"/>
<dbReference type="OrthoDB" id="5421421at2759"/>
<evidence type="ECO:0000313" key="3">
    <source>
        <dbReference type="Proteomes" id="UP000078544"/>
    </source>
</evidence>
<keyword evidence="3" id="KW-1185">Reference proteome</keyword>
<feature type="compositionally biased region" description="Polar residues" evidence="1">
    <location>
        <begin position="82"/>
        <end position="126"/>
    </location>
</feature>
<dbReference type="Proteomes" id="UP000078544">
    <property type="component" value="Unassembled WGS sequence"/>
</dbReference>
<feature type="compositionally biased region" description="Basic and acidic residues" evidence="1">
    <location>
        <begin position="486"/>
        <end position="495"/>
    </location>
</feature>
<feature type="region of interest" description="Disordered" evidence="1">
    <location>
        <begin position="418"/>
        <end position="450"/>
    </location>
</feature>
<feature type="compositionally biased region" description="Basic residues" evidence="1">
    <location>
        <begin position="418"/>
        <end position="430"/>
    </location>
</feature>
<dbReference type="AlphaFoldDB" id="A0A166U554"/>